<feature type="region of interest" description="Disordered" evidence="2">
    <location>
        <begin position="220"/>
        <end position="316"/>
    </location>
</feature>
<feature type="region of interest" description="Disordered" evidence="2">
    <location>
        <begin position="1"/>
        <end position="27"/>
    </location>
</feature>
<dbReference type="AlphaFoldDB" id="A0A4Q2VB40"/>
<accession>A0A4Q2VB40</accession>
<protein>
    <submittedName>
        <fullName evidence="3">Uncharacterized protein</fullName>
    </submittedName>
</protein>
<evidence type="ECO:0000256" key="1">
    <source>
        <dbReference type="SAM" id="Coils"/>
    </source>
</evidence>
<gene>
    <name evidence="3" type="ORF">BFJ63_vAg15857</name>
</gene>
<proteinExistence type="predicted"/>
<evidence type="ECO:0000256" key="2">
    <source>
        <dbReference type="SAM" id="MobiDB-lite"/>
    </source>
</evidence>
<feature type="compositionally biased region" description="Basic and acidic residues" evidence="2">
    <location>
        <begin position="192"/>
        <end position="207"/>
    </location>
</feature>
<dbReference type="Proteomes" id="UP000290540">
    <property type="component" value="Unassembled WGS sequence"/>
</dbReference>
<keyword evidence="1" id="KW-0175">Coiled coil</keyword>
<feature type="region of interest" description="Disordered" evidence="2">
    <location>
        <begin position="165"/>
        <end position="208"/>
    </location>
</feature>
<evidence type="ECO:0000313" key="3">
    <source>
        <dbReference type="EMBL" id="RYC81257.1"/>
    </source>
</evidence>
<feature type="compositionally biased region" description="Polar residues" evidence="2">
    <location>
        <begin position="240"/>
        <end position="274"/>
    </location>
</feature>
<reference evidence="3 4" key="1">
    <citation type="submission" date="2016-12" db="EMBL/GenBank/DDBJ databases">
        <title>Draft genome sequence of Fusarium oxysporum causing rot on Narcissus.</title>
        <authorList>
            <person name="Armitage A.D."/>
            <person name="Taylor A."/>
            <person name="Clarkson J.P."/>
            <person name="Harrison R.J."/>
            <person name="Jackson A.C."/>
        </authorList>
    </citation>
    <scope>NUCLEOTIDE SEQUENCE [LARGE SCALE GENOMIC DNA]</scope>
    <source>
        <strain evidence="3 4">N139</strain>
    </source>
</reference>
<name>A0A4Q2VB40_FUSOX</name>
<organism evidence="3 4">
    <name type="scientific">Fusarium oxysporum f. sp. narcissi</name>
    <dbReference type="NCBI Taxonomy" id="451672"/>
    <lineage>
        <taxon>Eukaryota</taxon>
        <taxon>Fungi</taxon>
        <taxon>Dikarya</taxon>
        <taxon>Ascomycota</taxon>
        <taxon>Pezizomycotina</taxon>
        <taxon>Sordariomycetes</taxon>
        <taxon>Hypocreomycetidae</taxon>
        <taxon>Hypocreales</taxon>
        <taxon>Nectriaceae</taxon>
        <taxon>Fusarium</taxon>
        <taxon>Fusarium oxysporum species complex</taxon>
    </lineage>
</organism>
<feature type="coiled-coil region" evidence="1">
    <location>
        <begin position="57"/>
        <end position="84"/>
    </location>
</feature>
<comment type="caution">
    <text evidence="3">The sequence shown here is derived from an EMBL/GenBank/DDBJ whole genome shotgun (WGS) entry which is preliminary data.</text>
</comment>
<dbReference type="EMBL" id="MQTW01000262">
    <property type="protein sequence ID" value="RYC81257.1"/>
    <property type="molecule type" value="Genomic_DNA"/>
</dbReference>
<evidence type="ECO:0000313" key="4">
    <source>
        <dbReference type="Proteomes" id="UP000290540"/>
    </source>
</evidence>
<sequence>MTGVQSEFEAPSNNTPESNGDHTKQALWDTKCEQWTAKDNEAAGQAREIVRKIYQGIEGRVNEIERLEERRNSFNIEIDDTIIANKKGLLEQRKLLEDFEIKYNTWSISTIEERNAEHSRIFHSTTPNSGHLNTPVSTRLISEKVPSPQVLPEVSKCFGFIHPPIQSTLKTPEGKPKPTGGTKPAVVADRPVGVDENKTKSAQEHEGAACQMAVDIAKSQGVAEETSANRPPNSAHLMVGSQSKHQPDHQVNQRISIAYQTTAPKSNMQHNTSRPLDHLPGTKGNGLSNNLAEKLPKRPHGHHGGPPSKRPATARD</sequence>